<reference evidence="2" key="1">
    <citation type="journal article" date="2019" name="Int. J. Syst. Evol. Microbiol.">
        <title>The Global Catalogue of Microorganisms (GCM) 10K type strain sequencing project: providing services to taxonomists for standard genome sequencing and annotation.</title>
        <authorList>
            <consortium name="The Broad Institute Genomics Platform"/>
            <consortium name="The Broad Institute Genome Sequencing Center for Infectious Disease"/>
            <person name="Wu L."/>
            <person name="Ma J."/>
        </authorList>
    </citation>
    <scope>NUCLEOTIDE SEQUENCE [LARGE SCALE GENOMIC DNA]</scope>
    <source>
        <strain evidence="2">CGMCC 1.19062</strain>
    </source>
</reference>
<evidence type="ECO:0000313" key="1">
    <source>
        <dbReference type="EMBL" id="MFD2262397.1"/>
    </source>
</evidence>
<gene>
    <name evidence="1" type="ORF">ACFSM5_05810</name>
</gene>
<keyword evidence="2" id="KW-1185">Reference proteome</keyword>
<name>A0ABW5DMX9_9PROT</name>
<dbReference type="RefSeq" id="WP_379875346.1">
    <property type="nucleotide sequence ID" value="NZ_JBHUIP010000004.1"/>
</dbReference>
<dbReference type="Proteomes" id="UP001597295">
    <property type="component" value="Unassembled WGS sequence"/>
</dbReference>
<protein>
    <submittedName>
        <fullName evidence="1">Uncharacterized protein</fullName>
    </submittedName>
</protein>
<evidence type="ECO:0000313" key="2">
    <source>
        <dbReference type="Proteomes" id="UP001597295"/>
    </source>
</evidence>
<dbReference type="EMBL" id="JBHUIP010000004">
    <property type="protein sequence ID" value="MFD2262397.1"/>
    <property type="molecule type" value="Genomic_DNA"/>
</dbReference>
<accession>A0ABW5DMX9</accession>
<proteinExistence type="predicted"/>
<comment type="caution">
    <text evidence="1">The sequence shown here is derived from an EMBL/GenBank/DDBJ whole genome shotgun (WGS) entry which is preliminary data.</text>
</comment>
<sequence>MAILVTYDIKQNHKIFKAKLLEKGFFKCLKDGQGQLKELPDTTVIYNGNDIEAARQMFIAALGDVHPAPDLSRVFMMITGAGYYFESDTRCV</sequence>
<organism evidence="1 2">
    <name type="scientific">Lacibacterium aquatile</name>
    <dbReference type="NCBI Taxonomy" id="1168082"/>
    <lineage>
        <taxon>Bacteria</taxon>
        <taxon>Pseudomonadati</taxon>
        <taxon>Pseudomonadota</taxon>
        <taxon>Alphaproteobacteria</taxon>
        <taxon>Rhodospirillales</taxon>
        <taxon>Rhodospirillaceae</taxon>
    </lineage>
</organism>